<evidence type="ECO:0000259" key="11">
    <source>
        <dbReference type="PROSITE" id="PS50885"/>
    </source>
</evidence>
<comment type="caution">
    <text evidence="12">The sequence shown here is derived from an EMBL/GenBank/DDBJ whole genome shotgun (WGS) entry which is preliminary data.</text>
</comment>
<dbReference type="GO" id="GO:0005886">
    <property type="term" value="C:plasma membrane"/>
    <property type="evidence" value="ECO:0007669"/>
    <property type="project" value="UniProtKB-SubCell"/>
</dbReference>
<sequence>MKLSTRLGLIVASAVLGLIIVSAVALHTLHANMLADRRDEIQAVLSLARHQVAYYQSLEQSGKLDHQAAQAQAIAALSGLRDGKNYLWARTADALGLVHPNPAVIGKVDWGAKVASGRTNFEEYLFRLRDTDYAFFDDMTKRPGTDVLVPKINGVTRIDGWNWLVGFGVFVDDIERAYWQLAWHFVLIGALCLIVVTGLAFVMSRHIYRQLGGEPDYAAEVARAIAGGDLTRSLSQFSRSRPDSLLGATATMQQSLRSMIEGIQQGAQALAQAASNLTSQIEQIRHASRQSSDATASTAAAIEQMSVSIDQISHSARETEKNSSRTTLLAGEGETLVGKVSSEINGLLSEVNAASDLIAGLVERSREIGGVSGEIKEIADQTNLLALNAAIEAARAGEHGRGFAVVADEVRKLAERTSQATGRIGQMVDAIRSDTDQVVTSMHAVTPRVSGSVEMAGEAARSLQVISQDANANLERVRDVANAASEQSVASNSVAVNVERIAQMVEGSAASVQIATQNVQELQQLASGLRQSVSRFQL</sequence>
<evidence type="ECO:0000256" key="2">
    <source>
        <dbReference type="ARBA" id="ARBA00022475"/>
    </source>
</evidence>
<accession>A0A840RC59</accession>
<dbReference type="AlphaFoldDB" id="A0A840RC59"/>
<gene>
    <name evidence="12" type="ORF">HNQ50_000622</name>
</gene>
<keyword evidence="4 9" id="KW-1133">Transmembrane helix</keyword>
<evidence type="ECO:0000256" key="1">
    <source>
        <dbReference type="ARBA" id="ARBA00004651"/>
    </source>
</evidence>
<dbReference type="EMBL" id="JACHHN010000001">
    <property type="protein sequence ID" value="MBB5189912.1"/>
    <property type="molecule type" value="Genomic_DNA"/>
</dbReference>
<dbReference type="Gene3D" id="1.10.287.950">
    <property type="entry name" value="Methyl-accepting chemotaxis protein"/>
    <property type="match status" value="1"/>
</dbReference>
<evidence type="ECO:0000256" key="4">
    <source>
        <dbReference type="ARBA" id="ARBA00022989"/>
    </source>
</evidence>
<dbReference type="InterPro" id="IPR033480">
    <property type="entry name" value="sCache_2"/>
</dbReference>
<dbReference type="PANTHER" id="PTHR32089:SF112">
    <property type="entry name" value="LYSOZYME-LIKE PROTEIN-RELATED"/>
    <property type="match status" value="1"/>
</dbReference>
<evidence type="ECO:0000256" key="7">
    <source>
        <dbReference type="ARBA" id="ARBA00029447"/>
    </source>
</evidence>
<dbReference type="InterPro" id="IPR003660">
    <property type="entry name" value="HAMP_dom"/>
</dbReference>
<keyword evidence="2" id="KW-1003">Cell membrane</keyword>
<dbReference type="Pfam" id="PF17200">
    <property type="entry name" value="sCache_2"/>
    <property type="match status" value="1"/>
</dbReference>
<dbReference type="SUPFAM" id="SSF58104">
    <property type="entry name" value="Methyl-accepting chemotaxis protein (MCP) signaling domain"/>
    <property type="match status" value="1"/>
</dbReference>
<protein>
    <submittedName>
        <fullName evidence="12">Methyl-accepting chemotaxis protein/methyl-accepting chemotaxis protein-3 (Ribose and galactose sensor receptor)</fullName>
    </submittedName>
</protein>
<keyword evidence="13" id="KW-1185">Reference proteome</keyword>
<dbReference type="GO" id="GO:0004888">
    <property type="term" value="F:transmembrane signaling receptor activity"/>
    <property type="evidence" value="ECO:0007669"/>
    <property type="project" value="InterPro"/>
</dbReference>
<dbReference type="InterPro" id="IPR004089">
    <property type="entry name" value="MCPsignal_dom"/>
</dbReference>
<dbReference type="GO" id="GO:0006935">
    <property type="term" value="P:chemotaxis"/>
    <property type="evidence" value="ECO:0007669"/>
    <property type="project" value="InterPro"/>
</dbReference>
<dbReference type="Pfam" id="PF00015">
    <property type="entry name" value="MCPsignal"/>
    <property type="match status" value="1"/>
</dbReference>
<reference evidence="12 13" key="1">
    <citation type="submission" date="2020-08" db="EMBL/GenBank/DDBJ databases">
        <title>Genomic Encyclopedia of Type Strains, Phase IV (KMG-IV): sequencing the most valuable type-strain genomes for metagenomic binning, comparative biology and taxonomic classification.</title>
        <authorList>
            <person name="Goeker M."/>
        </authorList>
    </citation>
    <scope>NUCLEOTIDE SEQUENCE [LARGE SCALE GENOMIC DNA]</scope>
    <source>
        <strain evidence="12 13">DSM 18233</strain>
    </source>
</reference>
<evidence type="ECO:0000256" key="8">
    <source>
        <dbReference type="PROSITE-ProRule" id="PRU00284"/>
    </source>
</evidence>
<evidence type="ECO:0000259" key="10">
    <source>
        <dbReference type="PROSITE" id="PS50111"/>
    </source>
</evidence>
<evidence type="ECO:0000256" key="6">
    <source>
        <dbReference type="ARBA" id="ARBA00023224"/>
    </source>
</evidence>
<comment type="subcellular location">
    <subcellularLocation>
        <location evidence="1">Cell membrane</location>
        <topology evidence="1">Multi-pass membrane protein</topology>
    </subcellularLocation>
</comment>
<dbReference type="PRINTS" id="PR00260">
    <property type="entry name" value="CHEMTRNSDUCR"/>
</dbReference>
<dbReference type="InterPro" id="IPR004090">
    <property type="entry name" value="Chemotax_Me-accpt_rcpt"/>
</dbReference>
<name>A0A840RC59_9NEIS</name>
<keyword evidence="5 9" id="KW-0472">Membrane</keyword>
<feature type="domain" description="HAMP" evidence="11">
    <location>
        <begin position="219"/>
        <end position="261"/>
    </location>
</feature>
<keyword evidence="6 8" id="KW-0807">Transducer</keyword>
<keyword evidence="12" id="KW-0675">Receptor</keyword>
<dbReference type="Proteomes" id="UP000543030">
    <property type="component" value="Unassembled WGS sequence"/>
</dbReference>
<dbReference type="PANTHER" id="PTHR32089">
    <property type="entry name" value="METHYL-ACCEPTING CHEMOTAXIS PROTEIN MCPB"/>
    <property type="match status" value="1"/>
</dbReference>
<dbReference type="SMART" id="SM00283">
    <property type="entry name" value="MA"/>
    <property type="match status" value="1"/>
</dbReference>
<evidence type="ECO:0000256" key="3">
    <source>
        <dbReference type="ARBA" id="ARBA00022692"/>
    </source>
</evidence>
<evidence type="ECO:0000313" key="12">
    <source>
        <dbReference type="EMBL" id="MBB5189912.1"/>
    </source>
</evidence>
<feature type="transmembrane region" description="Helical" evidence="9">
    <location>
        <begin position="181"/>
        <end position="202"/>
    </location>
</feature>
<organism evidence="12 13">
    <name type="scientific">Silvimonas terrae</name>
    <dbReference type="NCBI Taxonomy" id="300266"/>
    <lineage>
        <taxon>Bacteria</taxon>
        <taxon>Pseudomonadati</taxon>
        <taxon>Pseudomonadota</taxon>
        <taxon>Betaproteobacteria</taxon>
        <taxon>Neisseriales</taxon>
        <taxon>Chitinibacteraceae</taxon>
        <taxon>Silvimonas</taxon>
    </lineage>
</organism>
<dbReference type="FunFam" id="1.10.287.950:FF:000001">
    <property type="entry name" value="Methyl-accepting chemotaxis sensory transducer"/>
    <property type="match status" value="1"/>
</dbReference>
<feature type="domain" description="Methyl-accepting transducer" evidence="10">
    <location>
        <begin position="266"/>
        <end position="502"/>
    </location>
</feature>
<evidence type="ECO:0000256" key="9">
    <source>
        <dbReference type="SAM" id="Phobius"/>
    </source>
</evidence>
<comment type="similarity">
    <text evidence="7">Belongs to the methyl-accepting chemotaxis (MCP) protein family.</text>
</comment>
<dbReference type="PROSITE" id="PS50885">
    <property type="entry name" value="HAMP"/>
    <property type="match status" value="1"/>
</dbReference>
<dbReference type="SMART" id="SM01049">
    <property type="entry name" value="Cache_2"/>
    <property type="match status" value="1"/>
</dbReference>
<evidence type="ECO:0000313" key="13">
    <source>
        <dbReference type="Proteomes" id="UP000543030"/>
    </source>
</evidence>
<dbReference type="Gene3D" id="3.30.450.20">
    <property type="entry name" value="PAS domain"/>
    <property type="match status" value="1"/>
</dbReference>
<dbReference type="RefSeq" id="WP_184097419.1">
    <property type="nucleotide sequence ID" value="NZ_JACHHN010000001.1"/>
</dbReference>
<dbReference type="GO" id="GO:0007165">
    <property type="term" value="P:signal transduction"/>
    <property type="evidence" value="ECO:0007669"/>
    <property type="project" value="UniProtKB-KW"/>
</dbReference>
<dbReference type="PROSITE" id="PS50111">
    <property type="entry name" value="CHEMOTAXIS_TRANSDUC_2"/>
    <property type="match status" value="1"/>
</dbReference>
<evidence type="ECO:0000256" key="5">
    <source>
        <dbReference type="ARBA" id="ARBA00023136"/>
    </source>
</evidence>
<dbReference type="CDD" id="cd11386">
    <property type="entry name" value="MCP_signal"/>
    <property type="match status" value="1"/>
</dbReference>
<keyword evidence="3 9" id="KW-0812">Transmembrane</keyword>
<proteinExistence type="inferred from homology"/>